<dbReference type="Gene3D" id="3.80.10.10">
    <property type="entry name" value="Ribonuclease Inhibitor"/>
    <property type="match status" value="1"/>
</dbReference>
<keyword evidence="2" id="KW-1185">Reference proteome</keyword>
<gene>
    <name evidence="1" type="ORF">BDZ94DRAFT_1260440</name>
</gene>
<dbReference type="SUPFAM" id="SSF52047">
    <property type="entry name" value="RNI-like"/>
    <property type="match status" value="1"/>
</dbReference>
<comment type="caution">
    <text evidence="1">The sequence shown here is derived from an EMBL/GenBank/DDBJ whole genome shotgun (WGS) entry which is preliminary data.</text>
</comment>
<dbReference type="AlphaFoldDB" id="A0A9P5Y533"/>
<evidence type="ECO:0000313" key="2">
    <source>
        <dbReference type="Proteomes" id="UP000807353"/>
    </source>
</evidence>
<reference evidence="1" key="1">
    <citation type="submission" date="2020-11" db="EMBL/GenBank/DDBJ databases">
        <authorList>
            <consortium name="DOE Joint Genome Institute"/>
            <person name="Ahrendt S."/>
            <person name="Riley R."/>
            <person name="Andreopoulos W."/>
            <person name="Labutti K."/>
            <person name="Pangilinan J."/>
            <person name="Ruiz-Duenas F.J."/>
            <person name="Barrasa J.M."/>
            <person name="Sanchez-Garcia M."/>
            <person name="Camarero S."/>
            <person name="Miyauchi S."/>
            <person name="Serrano A."/>
            <person name="Linde D."/>
            <person name="Babiker R."/>
            <person name="Drula E."/>
            <person name="Ayuso-Fernandez I."/>
            <person name="Pacheco R."/>
            <person name="Padilla G."/>
            <person name="Ferreira P."/>
            <person name="Barriuso J."/>
            <person name="Kellner H."/>
            <person name="Castanera R."/>
            <person name="Alfaro M."/>
            <person name="Ramirez L."/>
            <person name="Pisabarro A.G."/>
            <person name="Kuo A."/>
            <person name="Tritt A."/>
            <person name="Lipzen A."/>
            <person name="He G."/>
            <person name="Yan M."/>
            <person name="Ng V."/>
            <person name="Cullen D."/>
            <person name="Martin F."/>
            <person name="Rosso M.-N."/>
            <person name="Henrissat B."/>
            <person name="Hibbett D."/>
            <person name="Martinez A.T."/>
            <person name="Grigoriev I.V."/>
        </authorList>
    </citation>
    <scope>NUCLEOTIDE SEQUENCE</scope>
    <source>
        <strain evidence="1">CBS 247.69</strain>
    </source>
</reference>
<proteinExistence type="predicted"/>
<evidence type="ECO:0008006" key="3">
    <source>
        <dbReference type="Google" id="ProtNLM"/>
    </source>
</evidence>
<organism evidence="1 2">
    <name type="scientific">Collybia nuda</name>
    <dbReference type="NCBI Taxonomy" id="64659"/>
    <lineage>
        <taxon>Eukaryota</taxon>
        <taxon>Fungi</taxon>
        <taxon>Dikarya</taxon>
        <taxon>Basidiomycota</taxon>
        <taxon>Agaricomycotina</taxon>
        <taxon>Agaricomycetes</taxon>
        <taxon>Agaricomycetidae</taxon>
        <taxon>Agaricales</taxon>
        <taxon>Tricholomatineae</taxon>
        <taxon>Clitocybaceae</taxon>
        <taxon>Collybia</taxon>
    </lineage>
</organism>
<sequence>METKSSPINTRLRLGHLGKGQLISSHLEISTDVLTPIQRIPAELLGEIFLRCLPKKRHPTVRLAPLLLCQVCSHWRGVALSLNQLWDEFCLLYDYSDGGSKSVTLAAKNWFERAGEHSPLSFTICYAEKPLYDRLLGEILIPLVHRFCHVDLAWNNGIDLMPFFNLRPGMLKSAALQFLGSPDVTSITHIDVTSLRKVSISSVTSSSIIPELCDSVLVWGRLTHLIITESTDAQILVELLGRCHSLQKITCVVTGVESRVLFQQLFPTLNQPITLPYLHDFDLTLYRENNHSFLPLFRLKLPILRRFCLRESPSGTDEMLWGEGTHFISQLNSIKDLSLSGYALTSYQLLDTLRLTPNLMTLDLDVRINHAELFRAMTRTSTPVDFVPLLKDITIHLNFSDIPTFSSTAFVDMVRSRQIMTGPNAEPISYIRGISILVPPEGQNILDDIKNLLGKGSSARMPAGRFLRKKIMINPIPATEIDLNSW</sequence>
<evidence type="ECO:0000313" key="1">
    <source>
        <dbReference type="EMBL" id="KAF9462844.1"/>
    </source>
</evidence>
<dbReference type="InterPro" id="IPR032675">
    <property type="entry name" value="LRR_dom_sf"/>
</dbReference>
<protein>
    <recommendedName>
        <fullName evidence="3">F-box domain-containing protein</fullName>
    </recommendedName>
</protein>
<name>A0A9P5Y533_9AGAR</name>
<dbReference type="Proteomes" id="UP000807353">
    <property type="component" value="Unassembled WGS sequence"/>
</dbReference>
<dbReference type="EMBL" id="MU150268">
    <property type="protein sequence ID" value="KAF9462844.1"/>
    <property type="molecule type" value="Genomic_DNA"/>
</dbReference>
<accession>A0A9P5Y533</accession>
<dbReference type="OrthoDB" id="2269034at2759"/>